<organism evidence="10">
    <name type="scientific">Hirondellea gigas</name>
    <dbReference type="NCBI Taxonomy" id="1518452"/>
    <lineage>
        <taxon>Eukaryota</taxon>
        <taxon>Metazoa</taxon>
        <taxon>Ecdysozoa</taxon>
        <taxon>Arthropoda</taxon>
        <taxon>Crustacea</taxon>
        <taxon>Multicrustacea</taxon>
        <taxon>Malacostraca</taxon>
        <taxon>Eumalacostraca</taxon>
        <taxon>Peracarida</taxon>
        <taxon>Amphipoda</taxon>
        <taxon>Amphilochidea</taxon>
        <taxon>Lysianassida</taxon>
        <taxon>Lysianassidira</taxon>
        <taxon>Lysianassoidea</taxon>
        <taxon>Lysianassidae</taxon>
        <taxon>Hirondellea</taxon>
    </lineage>
</organism>
<reference evidence="10" key="1">
    <citation type="journal article" date="2018" name="Biosci. Biotechnol. Biochem.">
        <title>Polysaccharide hydrolase of the hadal zone amphipods Hirondellea gigas.</title>
        <authorList>
            <person name="Kobayashi H."/>
            <person name="Nagahama T."/>
            <person name="Arai W."/>
            <person name="Sasagawa Y."/>
            <person name="Umeda M."/>
            <person name="Hayashi T."/>
            <person name="Nikaido I."/>
            <person name="Watanabe H."/>
            <person name="Oguri K."/>
            <person name="Kitazato H."/>
            <person name="Fujioka K."/>
            <person name="Kido Y."/>
            <person name="Takami H."/>
        </authorList>
    </citation>
    <scope>NUCLEOTIDE SEQUENCE</scope>
    <source>
        <tissue evidence="10">Whole body</tissue>
    </source>
</reference>
<dbReference type="SUPFAM" id="SSF69572">
    <property type="entry name" value="Activating enzymes of the ubiquitin-like proteins"/>
    <property type="match status" value="1"/>
</dbReference>
<proteinExistence type="evidence at transcript level"/>
<evidence type="ECO:0000256" key="3">
    <source>
        <dbReference type="ARBA" id="ARBA00005673"/>
    </source>
</evidence>
<dbReference type="InterPro" id="IPR035985">
    <property type="entry name" value="Ubiquitin-activating_enz"/>
</dbReference>
<comment type="subcellular location">
    <subcellularLocation>
        <location evidence="1">Nucleus</location>
    </subcellularLocation>
</comment>
<dbReference type="GO" id="GO:0016925">
    <property type="term" value="P:protein sumoylation"/>
    <property type="evidence" value="ECO:0007669"/>
    <property type="project" value="TreeGrafter"/>
</dbReference>
<comment type="pathway">
    <text evidence="2">Protein modification; protein sumoylation.</text>
</comment>
<evidence type="ECO:0000256" key="7">
    <source>
        <dbReference type="ARBA" id="ARBA00044187"/>
    </source>
</evidence>
<dbReference type="Pfam" id="PF00899">
    <property type="entry name" value="ThiF"/>
    <property type="match status" value="1"/>
</dbReference>
<sequence>MLDHKSQAITEDEAALYDRQIRLWGLDAQKRLRASSVLVCGLCGLGAEVTKNLVLAGVKSITLMDHQNVTELDVVANFLAPSDSVGSNIAEASVVRAQNLNPMVQVTALTEDLATQPDTFFSTFDVVVITRCSDKDLLIKINDVCRSNNSLFYAGGVHGLFGYMFADLNQHNYIEEQKETTEVEVNGEKQKVEGVKMNKKSESFVSLSAGLEVDWTNNKYASRLKRISSGYFIMQVLLEFYALHKRMPAPSSREADRFELLTVKHALLTKMEVPQEKLNDQFADLVFGQVSPVCAIVGGEVAAEVIKAVSKKDLPHNNFFFFSTLEDGAGVVQCIGA</sequence>
<dbReference type="InterPro" id="IPR045886">
    <property type="entry name" value="ThiF/MoeB/HesA"/>
</dbReference>
<evidence type="ECO:0000256" key="8">
    <source>
        <dbReference type="ARBA" id="ARBA00044354"/>
    </source>
</evidence>
<dbReference type="FunFam" id="3.40.50.720:FF:000744">
    <property type="entry name" value="Smt3 activating enzyme 1"/>
    <property type="match status" value="1"/>
</dbReference>
<accession>A0A2P2HZY8</accession>
<keyword evidence="4" id="KW-0833">Ubl conjugation pathway</keyword>
<evidence type="ECO:0000256" key="2">
    <source>
        <dbReference type="ARBA" id="ARBA00004718"/>
    </source>
</evidence>
<evidence type="ECO:0000256" key="4">
    <source>
        <dbReference type="ARBA" id="ARBA00022786"/>
    </source>
</evidence>
<dbReference type="PRINTS" id="PR01849">
    <property type="entry name" value="UBIQUITINACT"/>
</dbReference>
<dbReference type="EMBL" id="IACF01001641">
    <property type="protein sequence ID" value="LAB67331.1"/>
    <property type="molecule type" value="mRNA"/>
</dbReference>
<dbReference type="PANTHER" id="PTHR10953:SF162">
    <property type="entry name" value="SUMO-ACTIVATING ENZYME SUBUNIT 1"/>
    <property type="match status" value="1"/>
</dbReference>
<feature type="domain" description="THIF-type NAD/FAD binding fold" evidence="9">
    <location>
        <begin position="17"/>
        <end position="325"/>
    </location>
</feature>
<comment type="similarity">
    <text evidence="3">Belongs to the ubiquitin-activating E1 family.</text>
</comment>
<comment type="subunit">
    <text evidence="6">Heterodimer of SAE1 and UBA2/SAE2. The heterodimer corresponds to the two domains that are encoded on a single polypeptide chain in ubiquitin-activating enzyme E1. Interacts with UBE2I.</text>
</comment>
<dbReference type="InterPro" id="IPR000011">
    <property type="entry name" value="UBQ/SUMO-activ_enz_E1-like"/>
</dbReference>
<evidence type="ECO:0000256" key="5">
    <source>
        <dbReference type="ARBA" id="ARBA00023242"/>
    </source>
</evidence>
<dbReference type="Gene3D" id="3.40.50.720">
    <property type="entry name" value="NAD(P)-binding Rossmann-like Domain"/>
    <property type="match status" value="1"/>
</dbReference>
<evidence type="ECO:0000256" key="6">
    <source>
        <dbReference type="ARBA" id="ARBA00026003"/>
    </source>
</evidence>
<evidence type="ECO:0000313" key="10">
    <source>
        <dbReference type="EMBL" id="LAB67331.1"/>
    </source>
</evidence>
<keyword evidence="5" id="KW-0539">Nucleus</keyword>
<dbReference type="GO" id="GO:0019948">
    <property type="term" value="F:SUMO activating enzyme activity"/>
    <property type="evidence" value="ECO:0007669"/>
    <property type="project" value="TreeGrafter"/>
</dbReference>
<dbReference type="PANTHER" id="PTHR10953">
    <property type="entry name" value="UBIQUITIN-ACTIVATING ENZYME E1"/>
    <property type="match status" value="1"/>
</dbReference>
<dbReference type="GO" id="GO:0005737">
    <property type="term" value="C:cytoplasm"/>
    <property type="evidence" value="ECO:0007669"/>
    <property type="project" value="TreeGrafter"/>
</dbReference>
<protein>
    <recommendedName>
        <fullName evidence="7">SUMO-activating enzyme subunit 1</fullName>
    </recommendedName>
    <alternativeName>
        <fullName evidence="8">Ubiquitin-like 1-activating enzyme E1A</fullName>
    </alternativeName>
</protein>
<dbReference type="InterPro" id="IPR000594">
    <property type="entry name" value="ThiF_NAD_FAD-bd"/>
</dbReference>
<name>A0A2P2HZY8_9CRUS</name>
<dbReference type="GO" id="GO:0031510">
    <property type="term" value="C:SUMO activating enzyme complex"/>
    <property type="evidence" value="ECO:0007669"/>
    <property type="project" value="TreeGrafter"/>
</dbReference>
<evidence type="ECO:0000256" key="1">
    <source>
        <dbReference type="ARBA" id="ARBA00004123"/>
    </source>
</evidence>
<dbReference type="AlphaFoldDB" id="A0A2P2HZY8"/>
<evidence type="ECO:0000259" key="9">
    <source>
        <dbReference type="Pfam" id="PF00899"/>
    </source>
</evidence>